<dbReference type="Proteomes" id="UP001501736">
    <property type="component" value="Unassembled WGS sequence"/>
</dbReference>
<keyword evidence="3" id="KW-1185">Reference proteome</keyword>
<organism evidence="2 3">
    <name type="scientific">Nesterenkonia halobia</name>
    <dbReference type="NCBI Taxonomy" id="37922"/>
    <lineage>
        <taxon>Bacteria</taxon>
        <taxon>Bacillati</taxon>
        <taxon>Actinomycetota</taxon>
        <taxon>Actinomycetes</taxon>
        <taxon>Micrococcales</taxon>
        <taxon>Micrococcaceae</taxon>
        <taxon>Nesterenkonia</taxon>
    </lineage>
</organism>
<feature type="transmembrane region" description="Helical" evidence="1">
    <location>
        <begin position="37"/>
        <end position="65"/>
    </location>
</feature>
<feature type="transmembrane region" description="Helical" evidence="1">
    <location>
        <begin position="110"/>
        <end position="129"/>
    </location>
</feature>
<keyword evidence="1" id="KW-0812">Transmembrane</keyword>
<reference evidence="3" key="1">
    <citation type="journal article" date="2019" name="Int. J. Syst. Evol. Microbiol.">
        <title>The Global Catalogue of Microorganisms (GCM) 10K type strain sequencing project: providing services to taxonomists for standard genome sequencing and annotation.</title>
        <authorList>
            <consortium name="The Broad Institute Genomics Platform"/>
            <consortium name="The Broad Institute Genome Sequencing Center for Infectious Disease"/>
            <person name="Wu L."/>
            <person name="Ma J."/>
        </authorList>
    </citation>
    <scope>NUCLEOTIDE SEQUENCE [LARGE SCALE GENOMIC DNA]</scope>
    <source>
        <strain evidence="3">JCM 11483</strain>
    </source>
</reference>
<evidence type="ECO:0000256" key="1">
    <source>
        <dbReference type="SAM" id="Phobius"/>
    </source>
</evidence>
<protein>
    <submittedName>
        <fullName evidence="2">Uncharacterized protein</fullName>
    </submittedName>
</protein>
<feature type="transmembrane region" description="Helical" evidence="1">
    <location>
        <begin position="77"/>
        <end position="98"/>
    </location>
</feature>
<sequence length="152" mass="15903">MDVPQRCGARRALLTGIRSGVITMVGDPDVETVLTTLALLMASVVGGLGFIAVVKVIFAVGVQMVGSYRRVIDVVRLYLDATRLLVIALLIVVAGGAASSGLQGEEVSPGTGVMAAALVVLSVGVKDGAEMIAARRKPHWWYERLDLTTAGQ</sequence>
<dbReference type="EMBL" id="BAAAYG010000001">
    <property type="protein sequence ID" value="GAA3278436.1"/>
    <property type="molecule type" value="Genomic_DNA"/>
</dbReference>
<name>A0ABP6RA93_9MICC</name>
<comment type="caution">
    <text evidence="2">The sequence shown here is derived from an EMBL/GenBank/DDBJ whole genome shotgun (WGS) entry which is preliminary data.</text>
</comment>
<evidence type="ECO:0000313" key="3">
    <source>
        <dbReference type="Proteomes" id="UP001501736"/>
    </source>
</evidence>
<accession>A0ABP6RA93</accession>
<keyword evidence="1" id="KW-1133">Transmembrane helix</keyword>
<evidence type="ECO:0000313" key="2">
    <source>
        <dbReference type="EMBL" id="GAA3278436.1"/>
    </source>
</evidence>
<keyword evidence="1" id="KW-0472">Membrane</keyword>
<gene>
    <name evidence="2" type="ORF">GCM10020260_00520</name>
</gene>
<proteinExistence type="predicted"/>